<keyword evidence="7" id="KW-1185">Reference proteome</keyword>
<dbReference type="GO" id="GO:0002161">
    <property type="term" value="F:aminoacyl-tRNA deacylase activity"/>
    <property type="evidence" value="ECO:0007669"/>
    <property type="project" value="InterPro"/>
</dbReference>
<name>A0A222FFK8_9GAMM</name>
<dbReference type="NCBIfam" id="TIGR00011">
    <property type="entry name" value="YbaK_EbsC"/>
    <property type="match status" value="1"/>
</dbReference>
<keyword evidence="2 4" id="KW-0648">Protein biosynthesis</keyword>
<dbReference type="KEGG" id="bsan:CHH28_00665"/>
<dbReference type="GO" id="GO:0006412">
    <property type="term" value="P:translation"/>
    <property type="evidence" value="ECO:0007669"/>
    <property type="project" value="UniProtKB-KW"/>
</dbReference>
<dbReference type="PANTHER" id="PTHR30411">
    <property type="entry name" value="CYTOPLASMIC PROTEIN"/>
    <property type="match status" value="1"/>
</dbReference>
<reference evidence="6 7" key="1">
    <citation type="submission" date="2017-07" db="EMBL/GenBank/DDBJ databases">
        <title>Annotated genome sequence of Bacterioplanes sanyensis isolated from Red Sea.</title>
        <authorList>
            <person name="Rehman Z.U."/>
        </authorList>
    </citation>
    <scope>NUCLEOTIDE SEQUENCE [LARGE SCALE GENOMIC DNA]</scope>
    <source>
        <strain evidence="6 7">NV9</strain>
    </source>
</reference>
<gene>
    <name evidence="6" type="ORF">CHH28_00665</name>
</gene>
<dbReference type="SUPFAM" id="SSF55826">
    <property type="entry name" value="YbaK/ProRS associated domain"/>
    <property type="match status" value="1"/>
</dbReference>
<dbReference type="AlphaFoldDB" id="A0A222FFK8"/>
<comment type="similarity">
    <text evidence="1 4">Belongs to the prolyl-tRNA editing family. YbaK/EbsC subfamily.</text>
</comment>
<dbReference type="EC" id="4.2.-.-" evidence="4"/>
<evidence type="ECO:0000256" key="1">
    <source>
        <dbReference type="ARBA" id="ARBA00009798"/>
    </source>
</evidence>
<evidence type="ECO:0000256" key="2">
    <source>
        <dbReference type="ARBA" id="ARBA00022917"/>
    </source>
</evidence>
<keyword evidence="3 4" id="KW-0456">Lyase</keyword>
<dbReference type="OrthoDB" id="9809296at2"/>
<feature type="domain" description="YbaK/aminoacyl-tRNA synthetase-associated" evidence="5">
    <location>
        <begin position="32"/>
        <end position="146"/>
    </location>
</feature>
<dbReference type="PANTHER" id="PTHR30411:SF0">
    <property type="entry name" value="CYS-TRNA(PRO)_CYS-TRNA(CYS) DEACYLASE YBAK"/>
    <property type="match status" value="1"/>
</dbReference>
<accession>A0A222FFK8</accession>
<dbReference type="InterPro" id="IPR004369">
    <property type="entry name" value="Prolyl-tRNA_editing_YbaK/EbsC"/>
</dbReference>
<organism evidence="6 7">
    <name type="scientific">Bacterioplanes sanyensis</name>
    <dbReference type="NCBI Taxonomy" id="1249553"/>
    <lineage>
        <taxon>Bacteria</taxon>
        <taxon>Pseudomonadati</taxon>
        <taxon>Pseudomonadota</taxon>
        <taxon>Gammaproteobacteria</taxon>
        <taxon>Oceanospirillales</taxon>
        <taxon>Oceanospirillaceae</taxon>
        <taxon>Bacterioplanes</taxon>
    </lineage>
</organism>
<proteinExistence type="inferred from homology"/>
<dbReference type="Pfam" id="PF04073">
    <property type="entry name" value="tRNA_edit"/>
    <property type="match status" value="1"/>
</dbReference>
<dbReference type="CDD" id="cd00002">
    <property type="entry name" value="YbaK_deacylase"/>
    <property type="match status" value="1"/>
</dbReference>
<dbReference type="InterPro" id="IPR007214">
    <property type="entry name" value="YbaK/aa-tRNA-synth-assoc-dom"/>
</dbReference>
<evidence type="ECO:0000256" key="4">
    <source>
        <dbReference type="PIRNR" id="PIRNR006181"/>
    </source>
</evidence>
<evidence type="ECO:0000313" key="7">
    <source>
        <dbReference type="Proteomes" id="UP000202440"/>
    </source>
</evidence>
<dbReference type="RefSeq" id="WP_094058502.1">
    <property type="nucleotide sequence ID" value="NZ_CP022530.1"/>
</dbReference>
<dbReference type="Proteomes" id="UP000202440">
    <property type="component" value="Chromosome"/>
</dbReference>
<dbReference type="PIRSF" id="PIRSF006181">
    <property type="entry name" value="EbsC_YbaK"/>
    <property type="match status" value="1"/>
</dbReference>
<evidence type="ECO:0000313" key="6">
    <source>
        <dbReference type="EMBL" id="ASP37284.1"/>
    </source>
</evidence>
<sequence>MTPAINLVRKRDIHHHIHQYEHDPQCQAYGLEAVEKLALSPERVFKTLLVSLSGGKSSLAVAVIPVDTSLNMKRVAKALAAKKADMADPVEAQRVTGYLLGGISPLGQKKALPTVIDASAEALESIYVSAGRRGLEIELSPQDLATLTRGQFAELHD</sequence>
<evidence type="ECO:0000256" key="3">
    <source>
        <dbReference type="ARBA" id="ARBA00023239"/>
    </source>
</evidence>
<dbReference type="InterPro" id="IPR036754">
    <property type="entry name" value="YbaK/aa-tRNA-synt-asso_dom_sf"/>
</dbReference>
<dbReference type="EMBL" id="CP022530">
    <property type="protein sequence ID" value="ASP37284.1"/>
    <property type="molecule type" value="Genomic_DNA"/>
</dbReference>
<dbReference type="GO" id="GO:0016829">
    <property type="term" value="F:lyase activity"/>
    <property type="evidence" value="ECO:0007669"/>
    <property type="project" value="UniProtKB-KW"/>
</dbReference>
<evidence type="ECO:0000259" key="5">
    <source>
        <dbReference type="Pfam" id="PF04073"/>
    </source>
</evidence>
<protein>
    <recommendedName>
        <fullName evidence="4">Cys-tRNA(Pro)/Cys-tRNA(Cys) deacylase</fullName>
        <ecNumber evidence="4">4.2.-.-</ecNumber>
    </recommendedName>
</protein>
<dbReference type="Gene3D" id="3.90.960.10">
    <property type="entry name" value="YbaK/aminoacyl-tRNA synthetase-associated domain"/>
    <property type="match status" value="1"/>
</dbReference>